<dbReference type="AlphaFoldDB" id="A0A8J3FBM1"/>
<keyword evidence="4" id="KW-1185">Reference proteome</keyword>
<protein>
    <submittedName>
        <fullName evidence="3">Uncharacterized protein</fullName>
    </submittedName>
</protein>
<feature type="region of interest" description="Disordered" evidence="1">
    <location>
        <begin position="171"/>
        <end position="232"/>
    </location>
</feature>
<sequence>MILGGATALVSVTPASATIPGLGSVLGDQYKNADSYANNGGCGTLEIVKSLGLDLSWGSKMSTWDMPDHGSVDEITAEVDTDGDGRSDKKVKVGKDRLLGKKMDDGLWGGSHLVGGKKQYWLASSDKGWNIVKSYATVCSGVAMYVAMNCLCGYGVLGGWMYGYDDDGRDHDKGRDEDKGRDHDKGRDDDRDRDRDRDRDKGRDHDDDDYGRDHDDEDDYDYDHDDDCDDSGKGRVCSSAEHIGDYDDEDDDCVDTGKGLVCRADDDDEDYDYNTLPVTGLALGGVAGIGALLAAGGALALVATRRRRAARALL</sequence>
<gene>
    <name evidence="3" type="ORF">GCM10010123_35230</name>
</gene>
<evidence type="ECO:0000256" key="1">
    <source>
        <dbReference type="SAM" id="MobiDB-lite"/>
    </source>
</evidence>
<organism evidence="3 4">
    <name type="scientific">Pilimelia anulata</name>
    <dbReference type="NCBI Taxonomy" id="53371"/>
    <lineage>
        <taxon>Bacteria</taxon>
        <taxon>Bacillati</taxon>
        <taxon>Actinomycetota</taxon>
        <taxon>Actinomycetes</taxon>
        <taxon>Micromonosporales</taxon>
        <taxon>Micromonosporaceae</taxon>
        <taxon>Pilimelia</taxon>
    </lineage>
</organism>
<reference evidence="3" key="1">
    <citation type="journal article" date="2014" name="Int. J. Syst. Evol. Microbiol.">
        <title>Complete genome sequence of Corynebacterium casei LMG S-19264T (=DSM 44701T), isolated from a smear-ripened cheese.</title>
        <authorList>
            <consortium name="US DOE Joint Genome Institute (JGI-PGF)"/>
            <person name="Walter F."/>
            <person name="Albersmeier A."/>
            <person name="Kalinowski J."/>
            <person name="Ruckert C."/>
        </authorList>
    </citation>
    <scope>NUCLEOTIDE SEQUENCE</scope>
    <source>
        <strain evidence="3">JCM 3090</strain>
    </source>
</reference>
<evidence type="ECO:0000313" key="4">
    <source>
        <dbReference type="Proteomes" id="UP000649739"/>
    </source>
</evidence>
<feature type="compositionally biased region" description="Basic and acidic residues" evidence="1">
    <location>
        <begin position="171"/>
        <end position="205"/>
    </location>
</feature>
<dbReference type="Proteomes" id="UP000649739">
    <property type="component" value="Unassembled WGS sequence"/>
</dbReference>
<keyword evidence="2" id="KW-0812">Transmembrane</keyword>
<feature type="transmembrane region" description="Helical" evidence="2">
    <location>
        <begin position="281"/>
        <end position="303"/>
    </location>
</feature>
<evidence type="ECO:0000313" key="3">
    <source>
        <dbReference type="EMBL" id="GGK02201.1"/>
    </source>
</evidence>
<comment type="caution">
    <text evidence="3">The sequence shown here is derived from an EMBL/GenBank/DDBJ whole genome shotgun (WGS) entry which is preliminary data.</text>
</comment>
<evidence type="ECO:0000256" key="2">
    <source>
        <dbReference type="SAM" id="Phobius"/>
    </source>
</evidence>
<feature type="compositionally biased region" description="Acidic residues" evidence="1">
    <location>
        <begin position="206"/>
        <end position="229"/>
    </location>
</feature>
<keyword evidence="2" id="KW-1133">Transmembrane helix</keyword>
<name>A0A8J3FBM1_9ACTN</name>
<proteinExistence type="predicted"/>
<accession>A0A8J3FBM1</accession>
<reference evidence="3" key="2">
    <citation type="submission" date="2020-09" db="EMBL/GenBank/DDBJ databases">
        <authorList>
            <person name="Sun Q."/>
            <person name="Ohkuma M."/>
        </authorList>
    </citation>
    <scope>NUCLEOTIDE SEQUENCE</scope>
    <source>
        <strain evidence="3">JCM 3090</strain>
    </source>
</reference>
<keyword evidence="2" id="KW-0472">Membrane</keyword>
<dbReference type="EMBL" id="BMQB01000008">
    <property type="protein sequence ID" value="GGK02201.1"/>
    <property type="molecule type" value="Genomic_DNA"/>
</dbReference>